<evidence type="ECO:0000256" key="2">
    <source>
        <dbReference type="ARBA" id="ARBA00023012"/>
    </source>
</evidence>
<dbReference type="Proteomes" id="UP000712600">
    <property type="component" value="Unassembled WGS sequence"/>
</dbReference>
<keyword evidence="3" id="KW-0805">Transcription regulation</keyword>
<keyword evidence="2" id="KW-0902">Two-component regulatory system</keyword>
<evidence type="ECO:0000313" key="10">
    <source>
        <dbReference type="Proteomes" id="UP000712600"/>
    </source>
</evidence>
<comment type="caution">
    <text evidence="9">The sequence shown here is derived from an EMBL/GenBank/DDBJ whole genome shotgun (WGS) entry which is preliminary data.</text>
</comment>
<dbReference type="Pfam" id="PF00072">
    <property type="entry name" value="Response_reg"/>
    <property type="match status" value="1"/>
</dbReference>
<sequence length="379" mass="42078">MLKVFHYFPFSASRRRQCFDSLLPLDFRLLFWLQEKGKQKGSTRISEVSRNIYPLYSHGPSFHNASVKTVVREWADSGPFSGRGFAEPLPSSNELGRFPVVKTAVPVDRRFEHIVLSCNEHQTTPSFGSNEKLSELSTFASAANVGEGEENGDTREAGDGETRISSKSPSNNGGDENPDDDMPGAGPVSTDLLASGKSGVPMSSKEVSNAVLVEVCPGEVTTTEKAQTALELLKDNKNKFNLVISDVDMPHMDSFKLLELLGLEMDLPIILLSAHSHPKYVMEGVKRSACDYLLKSVRIEELKNIWQHMVRKSMFKKMKNILTNGESQGNSDQNGLKANRKRKDQLVEQMKTMIQRLKISLVLFGVLDERAAIQVPSSC</sequence>
<dbReference type="GO" id="GO:0005634">
    <property type="term" value="C:nucleus"/>
    <property type="evidence" value="ECO:0007669"/>
    <property type="project" value="UniProtKB-SubCell"/>
</dbReference>
<dbReference type="SMART" id="SM00448">
    <property type="entry name" value="REC"/>
    <property type="match status" value="1"/>
</dbReference>
<keyword evidence="6" id="KW-0597">Phosphoprotein</keyword>
<dbReference type="GO" id="GO:0009736">
    <property type="term" value="P:cytokinin-activated signaling pathway"/>
    <property type="evidence" value="ECO:0007669"/>
    <property type="project" value="InterPro"/>
</dbReference>
<gene>
    <name evidence="9" type="ORF">F2Q69_00060020</name>
</gene>
<dbReference type="GO" id="GO:0000160">
    <property type="term" value="P:phosphorelay signal transduction system"/>
    <property type="evidence" value="ECO:0007669"/>
    <property type="project" value="UniProtKB-KW"/>
</dbReference>
<dbReference type="Gene3D" id="3.40.50.2300">
    <property type="match status" value="1"/>
</dbReference>
<dbReference type="InterPro" id="IPR045279">
    <property type="entry name" value="ARR-like"/>
</dbReference>
<dbReference type="AlphaFoldDB" id="A0A8S9RDL9"/>
<feature type="domain" description="Response regulatory" evidence="8">
    <location>
        <begin position="190"/>
        <end position="310"/>
    </location>
</feature>
<evidence type="ECO:0000256" key="1">
    <source>
        <dbReference type="ARBA" id="ARBA00004123"/>
    </source>
</evidence>
<dbReference type="PROSITE" id="PS50110">
    <property type="entry name" value="RESPONSE_REGULATORY"/>
    <property type="match status" value="1"/>
</dbReference>
<evidence type="ECO:0000256" key="6">
    <source>
        <dbReference type="PROSITE-ProRule" id="PRU00169"/>
    </source>
</evidence>
<feature type="compositionally biased region" description="Polar residues" evidence="7">
    <location>
        <begin position="165"/>
        <end position="174"/>
    </location>
</feature>
<dbReference type="InterPro" id="IPR011006">
    <property type="entry name" value="CheY-like_superfamily"/>
</dbReference>
<feature type="compositionally biased region" description="Basic and acidic residues" evidence="7">
    <location>
        <begin position="152"/>
        <end position="164"/>
    </location>
</feature>
<name>A0A8S9RDL9_BRACR</name>
<dbReference type="PANTHER" id="PTHR43874">
    <property type="entry name" value="TWO-COMPONENT RESPONSE REGULATOR"/>
    <property type="match status" value="1"/>
</dbReference>
<dbReference type="PANTHER" id="PTHR43874:SF7">
    <property type="entry name" value="TWO-COMPONENT RESPONSE REGULATOR ARR10"/>
    <property type="match status" value="1"/>
</dbReference>
<evidence type="ECO:0000256" key="7">
    <source>
        <dbReference type="SAM" id="MobiDB-lite"/>
    </source>
</evidence>
<dbReference type="SUPFAM" id="SSF52172">
    <property type="entry name" value="CheY-like"/>
    <property type="match status" value="1"/>
</dbReference>
<feature type="region of interest" description="Disordered" evidence="7">
    <location>
        <begin position="142"/>
        <end position="202"/>
    </location>
</feature>
<evidence type="ECO:0000259" key="8">
    <source>
        <dbReference type="PROSITE" id="PS50110"/>
    </source>
</evidence>
<keyword evidence="5" id="KW-0539">Nucleus</keyword>
<keyword evidence="4" id="KW-0804">Transcription</keyword>
<evidence type="ECO:0000256" key="4">
    <source>
        <dbReference type="ARBA" id="ARBA00023163"/>
    </source>
</evidence>
<evidence type="ECO:0000313" key="9">
    <source>
        <dbReference type="EMBL" id="KAF3570742.1"/>
    </source>
</evidence>
<feature type="modified residue" description="4-aspartylphosphate" evidence="6">
    <location>
        <position position="246"/>
    </location>
</feature>
<dbReference type="InterPro" id="IPR001789">
    <property type="entry name" value="Sig_transdc_resp-reg_receiver"/>
</dbReference>
<dbReference type="EMBL" id="QGKX02000095">
    <property type="protein sequence ID" value="KAF3570742.1"/>
    <property type="molecule type" value="Genomic_DNA"/>
</dbReference>
<organism evidence="9 10">
    <name type="scientific">Brassica cretica</name>
    <name type="common">Mustard</name>
    <dbReference type="NCBI Taxonomy" id="69181"/>
    <lineage>
        <taxon>Eukaryota</taxon>
        <taxon>Viridiplantae</taxon>
        <taxon>Streptophyta</taxon>
        <taxon>Embryophyta</taxon>
        <taxon>Tracheophyta</taxon>
        <taxon>Spermatophyta</taxon>
        <taxon>Magnoliopsida</taxon>
        <taxon>eudicotyledons</taxon>
        <taxon>Gunneridae</taxon>
        <taxon>Pentapetalae</taxon>
        <taxon>rosids</taxon>
        <taxon>malvids</taxon>
        <taxon>Brassicales</taxon>
        <taxon>Brassicaceae</taxon>
        <taxon>Brassiceae</taxon>
        <taxon>Brassica</taxon>
    </lineage>
</organism>
<protein>
    <recommendedName>
        <fullName evidence="8">Response regulatory domain-containing protein</fullName>
    </recommendedName>
</protein>
<accession>A0A8S9RDL9</accession>
<proteinExistence type="predicted"/>
<comment type="subcellular location">
    <subcellularLocation>
        <location evidence="1">Nucleus</location>
    </subcellularLocation>
</comment>
<evidence type="ECO:0000256" key="5">
    <source>
        <dbReference type="ARBA" id="ARBA00023242"/>
    </source>
</evidence>
<reference evidence="9" key="1">
    <citation type="submission" date="2019-12" db="EMBL/GenBank/DDBJ databases">
        <title>Genome sequencing and annotation of Brassica cretica.</title>
        <authorList>
            <person name="Studholme D.J."/>
            <person name="Sarris P."/>
        </authorList>
    </citation>
    <scope>NUCLEOTIDE SEQUENCE</scope>
    <source>
        <strain evidence="9">PFS-109/04</strain>
        <tissue evidence="9">Leaf</tissue>
    </source>
</reference>
<dbReference type="CDD" id="cd17584">
    <property type="entry name" value="REC_typeB_ARR-like"/>
    <property type="match status" value="1"/>
</dbReference>
<evidence type="ECO:0000256" key="3">
    <source>
        <dbReference type="ARBA" id="ARBA00023015"/>
    </source>
</evidence>